<keyword evidence="5" id="KW-1185">Reference proteome</keyword>
<reference evidence="4" key="1">
    <citation type="journal article" date="2022" name="Front. Genet.">
        <title>Chromosome-Scale Assembly of the Dendrobium nobile Genome Provides Insights Into the Molecular Mechanism of the Biosynthesis of the Medicinal Active Ingredient of Dendrobium.</title>
        <authorList>
            <person name="Xu Q."/>
            <person name="Niu S.-C."/>
            <person name="Li K.-L."/>
            <person name="Zheng P.-J."/>
            <person name="Zhang X.-J."/>
            <person name="Jia Y."/>
            <person name="Liu Y."/>
            <person name="Niu Y.-X."/>
            <person name="Yu L.-H."/>
            <person name="Chen D.-F."/>
            <person name="Zhang G.-Q."/>
        </authorList>
    </citation>
    <scope>NUCLEOTIDE SEQUENCE</scope>
    <source>
        <tissue evidence="4">Leaf</tissue>
    </source>
</reference>
<dbReference type="InterPro" id="IPR013103">
    <property type="entry name" value="RVT_2"/>
</dbReference>
<name>A0A8T3CAT1_DENNO</name>
<evidence type="ECO:0000256" key="1">
    <source>
        <dbReference type="ARBA" id="ARBA00022723"/>
    </source>
</evidence>
<evidence type="ECO:0000313" key="4">
    <source>
        <dbReference type="EMBL" id="KAI0528862.1"/>
    </source>
</evidence>
<dbReference type="Pfam" id="PF13976">
    <property type="entry name" value="gag_pre-integrs"/>
    <property type="match status" value="1"/>
</dbReference>
<dbReference type="InterPro" id="IPR025724">
    <property type="entry name" value="GAG-pre-integrase_dom"/>
</dbReference>
<gene>
    <name evidence="4" type="ORF">KFK09_001405</name>
</gene>
<dbReference type="SUPFAM" id="SSF53098">
    <property type="entry name" value="Ribonuclease H-like"/>
    <property type="match status" value="1"/>
</dbReference>
<dbReference type="PANTHER" id="PTHR42648:SF26">
    <property type="entry name" value="INTEGRASE CATALYTIC DOMAIN-CONTAINING PROTEIN"/>
    <property type="match status" value="1"/>
</dbReference>
<proteinExistence type="predicted"/>
<dbReference type="PROSITE" id="PS50994">
    <property type="entry name" value="INTEGRASE"/>
    <property type="match status" value="1"/>
</dbReference>
<dbReference type="GO" id="GO:0046872">
    <property type="term" value="F:metal ion binding"/>
    <property type="evidence" value="ECO:0007669"/>
    <property type="project" value="UniProtKB-KW"/>
</dbReference>
<dbReference type="SUPFAM" id="SSF56672">
    <property type="entry name" value="DNA/RNA polymerases"/>
    <property type="match status" value="1"/>
</dbReference>
<dbReference type="GO" id="GO:0016787">
    <property type="term" value="F:hydrolase activity"/>
    <property type="evidence" value="ECO:0007669"/>
    <property type="project" value="UniProtKB-KW"/>
</dbReference>
<evidence type="ECO:0000313" key="5">
    <source>
        <dbReference type="Proteomes" id="UP000829196"/>
    </source>
</evidence>
<protein>
    <recommendedName>
        <fullName evidence="3">Integrase catalytic domain-containing protein</fullName>
    </recommendedName>
</protein>
<dbReference type="InterPro" id="IPR039537">
    <property type="entry name" value="Retrotran_Ty1/copia-like"/>
</dbReference>
<dbReference type="Pfam" id="PF25597">
    <property type="entry name" value="SH3_retrovirus"/>
    <property type="match status" value="1"/>
</dbReference>
<dbReference type="InterPro" id="IPR012337">
    <property type="entry name" value="RNaseH-like_sf"/>
</dbReference>
<dbReference type="Proteomes" id="UP000829196">
    <property type="component" value="Unassembled WGS sequence"/>
</dbReference>
<dbReference type="GO" id="GO:0015074">
    <property type="term" value="P:DNA integration"/>
    <property type="evidence" value="ECO:0007669"/>
    <property type="project" value="InterPro"/>
</dbReference>
<dbReference type="Pfam" id="PF07727">
    <property type="entry name" value="RVT_2"/>
    <property type="match status" value="1"/>
</dbReference>
<accession>A0A8T3CAT1</accession>
<dbReference type="CDD" id="cd09272">
    <property type="entry name" value="RNase_HI_RT_Ty1"/>
    <property type="match status" value="1"/>
</dbReference>
<keyword evidence="1" id="KW-0479">Metal-binding</keyword>
<dbReference type="AlphaFoldDB" id="A0A8T3CAT1"/>
<dbReference type="GO" id="GO:0003676">
    <property type="term" value="F:nucleic acid binding"/>
    <property type="evidence" value="ECO:0007669"/>
    <property type="project" value="InterPro"/>
</dbReference>
<keyword evidence="2" id="KW-0378">Hydrolase</keyword>
<dbReference type="OrthoDB" id="1919845at2759"/>
<evidence type="ECO:0000256" key="2">
    <source>
        <dbReference type="ARBA" id="ARBA00022801"/>
    </source>
</evidence>
<organism evidence="4 5">
    <name type="scientific">Dendrobium nobile</name>
    <name type="common">Orchid</name>
    <dbReference type="NCBI Taxonomy" id="94219"/>
    <lineage>
        <taxon>Eukaryota</taxon>
        <taxon>Viridiplantae</taxon>
        <taxon>Streptophyta</taxon>
        <taxon>Embryophyta</taxon>
        <taxon>Tracheophyta</taxon>
        <taxon>Spermatophyta</taxon>
        <taxon>Magnoliopsida</taxon>
        <taxon>Liliopsida</taxon>
        <taxon>Asparagales</taxon>
        <taxon>Orchidaceae</taxon>
        <taxon>Epidendroideae</taxon>
        <taxon>Malaxideae</taxon>
        <taxon>Dendrobiinae</taxon>
        <taxon>Dendrobium</taxon>
    </lineage>
</organism>
<dbReference type="InterPro" id="IPR001584">
    <property type="entry name" value="Integrase_cat-core"/>
</dbReference>
<dbReference type="InterPro" id="IPR043502">
    <property type="entry name" value="DNA/RNA_pol_sf"/>
</dbReference>
<dbReference type="EMBL" id="JAGYWB010000002">
    <property type="protein sequence ID" value="KAI0528862.1"/>
    <property type="molecule type" value="Genomic_DNA"/>
</dbReference>
<comment type="caution">
    <text evidence="4">The sequence shown here is derived from an EMBL/GenBank/DDBJ whole genome shotgun (WGS) entry which is preliminary data.</text>
</comment>
<dbReference type="InterPro" id="IPR036397">
    <property type="entry name" value="RNaseH_sf"/>
</dbReference>
<feature type="domain" description="Integrase catalytic" evidence="3">
    <location>
        <begin position="112"/>
        <end position="278"/>
    </location>
</feature>
<sequence>MVERFLYNIPGKAYFHFLILIDLSDNSVLLRGHSHEGLYPLLSKSTSSRQALHSTVRSSDSWHARLGHPNISTLRILASLVPSICNPSSTFLCTSCNVAKSHKLPFSLSQSNVLKPFQLIHSDVWGPAPVSSFNGFRYYVIFIDDNTRYTWLYLLHSKDEVFSKFQHFVKLIKNSFNTSIQTIRTDGGGEYTNHSFRNFLLNNGISHQLSCPYTPEQNGLAERKHRHLLETTRALLHASNLPHKFWAEALITSNYLINILPTKSRNLHIPYKLLYNTLPSYTHLKTFGCLCFPWLQPMSKNKLSPRSHQCVFLGYSSMHKGYRCLNLKTNKILMSRHVVFYEHIFPYASTSSTQSTSSPAISSPPSNPFLLTPVSLPTPQIFPSPIPNVLQPQSSQINHNSNFSPPLSTDSASHINLPSPITVPEITLPPAPFHHMQTRQKTGNLKPKIIYDLHTISPSTTTPTTVHQALKHECWRNAMSDEFMALQKQGTWSLQPPPSNKPILGCKWIFKLKTTPDGKIDRYKARLVAQGFDQEHGVNFTETFSPVAKLPTIRVLLLIALHQNWPTLQFDISNAFLHGDLHEEVYMKQPPAFTDNQHPHYVCRLHKAIYGLKQAPRQWYTKLTQSLLQFGFTFSKADPSLLLYRSDSVRLYLLIYVDDLLLTGNHSPTIDRLLLMLKTTFSLKQLGAVDTFLGIQVLKKPGGIFLHQTKYATDLLNSSGFTNCTAVPTPITLKSSGLVHSGQLFSDPSFYRRLAGSLNYLTITRPDIAFAVNSICQNMHNPTNGDFQAIKRLLRYIQGTISYGLPLKPGNMQLTTFVDADWASNSVDRKSVTAFCSFLGPTLISWCVKKQVTVAKSSTEAEYRALSSATSDIIWLRRLLDDFSLPQSKPTSVYCDNTSAIALAHNPVFHARTKHIEIDYHFISQHIQQKAISISHINTQDQIADILTKPLSPLRFSQLRDKLTIRSTSAEFEGDC</sequence>
<dbReference type="Pfam" id="PF00665">
    <property type="entry name" value="rve"/>
    <property type="match status" value="1"/>
</dbReference>
<dbReference type="Gene3D" id="3.30.420.10">
    <property type="entry name" value="Ribonuclease H-like superfamily/Ribonuclease H"/>
    <property type="match status" value="1"/>
</dbReference>
<dbReference type="InterPro" id="IPR057670">
    <property type="entry name" value="SH3_retrovirus"/>
</dbReference>
<dbReference type="PANTHER" id="PTHR42648">
    <property type="entry name" value="TRANSPOSASE, PUTATIVE-RELATED"/>
    <property type="match status" value="1"/>
</dbReference>
<evidence type="ECO:0000259" key="3">
    <source>
        <dbReference type="PROSITE" id="PS50994"/>
    </source>
</evidence>